<dbReference type="Proteomes" id="UP000244810">
    <property type="component" value="Unassembled WGS sequence"/>
</dbReference>
<feature type="binding site" evidence="6">
    <location>
        <position position="74"/>
    </location>
    <ligand>
        <name>S-adenosyl-L-methionine</name>
        <dbReference type="ChEBI" id="CHEBI:59789"/>
    </ligand>
</feature>
<dbReference type="PANTHER" id="PTHR31760:SF0">
    <property type="entry name" value="S-ADENOSYL-L-METHIONINE-DEPENDENT METHYLTRANSFERASES SUPERFAMILY PROTEIN"/>
    <property type="match status" value="1"/>
</dbReference>
<accession>A0A2T7ULE6</accession>
<dbReference type="GO" id="GO:0070043">
    <property type="term" value="F:rRNA (guanine-N7-)-methyltransferase activity"/>
    <property type="evidence" value="ECO:0007669"/>
    <property type="project" value="UniProtKB-UniRule"/>
</dbReference>
<name>A0A2T7ULE6_9RHOB</name>
<sequence>MSRSADLERILGRSVSRETLERLEAFDAALLKWSSAINLIAKATYAESWSRHILDSAQLYPLAHADFRHWTDLGAGGGLPGLVIACLAAEENPAALVTLVESDARKAAFLATTGRQLDLNVKVLRERIEKTPPLGADILSARALAALPLLLTYAHRHLDPEGTALLPKGRNAAQEVEDARQSWHFDLEISPSRADPDGAILVLRNLRPLDGTR</sequence>
<dbReference type="GO" id="GO:0005829">
    <property type="term" value="C:cytosol"/>
    <property type="evidence" value="ECO:0007669"/>
    <property type="project" value="TreeGrafter"/>
</dbReference>
<dbReference type="InterPro" id="IPR003682">
    <property type="entry name" value="rRNA_ssu_MeTfrase_G"/>
</dbReference>
<comment type="caution">
    <text evidence="6">Lacks conserved residue(s) required for the propagation of feature annotation.</text>
</comment>
<evidence type="ECO:0000313" key="7">
    <source>
        <dbReference type="EMBL" id="PVE45468.1"/>
    </source>
</evidence>
<organism evidence="7 8">
    <name type="scientific">Pararhodobacter aggregans</name>
    <dbReference type="NCBI Taxonomy" id="404875"/>
    <lineage>
        <taxon>Bacteria</taxon>
        <taxon>Pseudomonadati</taxon>
        <taxon>Pseudomonadota</taxon>
        <taxon>Alphaproteobacteria</taxon>
        <taxon>Rhodobacterales</taxon>
        <taxon>Paracoccaceae</taxon>
        <taxon>Pararhodobacter</taxon>
    </lineage>
</organism>
<dbReference type="OrthoDB" id="9808773at2"/>
<proteinExistence type="inferred from homology"/>
<keyword evidence="8" id="KW-1185">Reference proteome</keyword>
<keyword evidence="1 6" id="KW-0963">Cytoplasm</keyword>
<dbReference type="NCBIfam" id="TIGR00138">
    <property type="entry name" value="rsmG_gidB"/>
    <property type="match status" value="1"/>
</dbReference>
<dbReference type="Pfam" id="PF02527">
    <property type="entry name" value="GidB"/>
    <property type="match status" value="1"/>
</dbReference>
<feature type="binding site" evidence="6">
    <location>
        <begin position="128"/>
        <end position="129"/>
    </location>
    <ligand>
        <name>S-adenosyl-L-methionine</name>
        <dbReference type="ChEBI" id="CHEBI:59789"/>
    </ligand>
</feature>
<keyword evidence="3 6" id="KW-0489">Methyltransferase</keyword>
<dbReference type="PANTHER" id="PTHR31760">
    <property type="entry name" value="S-ADENOSYL-L-METHIONINE-DEPENDENT METHYLTRANSFERASES SUPERFAMILY PROTEIN"/>
    <property type="match status" value="1"/>
</dbReference>
<dbReference type="SUPFAM" id="SSF53335">
    <property type="entry name" value="S-adenosyl-L-methionine-dependent methyltransferases"/>
    <property type="match status" value="1"/>
</dbReference>
<dbReference type="Gene3D" id="3.40.50.150">
    <property type="entry name" value="Vaccinia Virus protein VP39"/>
    <property type="match status" value="1"/>
</dbReference>
<comment type="catalytic activity">
    <reaction evidence="6">
        <text>guanosine(527) in 16S rRNA + S-adenosyl-L-methionine = N(7)-methylguanosine(527) in 16S rRNA + S-adenosyl-L-homocysteine</text>
        <dbReference type="Rhea" id="RHEA:42732"/>
        <dbReference type="Rhea" id="RHEA-COMP:10209"/>
        <dbReference type="Rhea" id="RHEA-COMP:10210"/>
        <dbReference type="ChEBI" id="CHEBI:57856"/>
        <dbReference type="ChEBI" id="CHEBI:59789"/>
        <dbReference type="ChEBI" id="CHEBI:74269"/>
        <dbReference type="ChEBI" id="CHEBI:74480"/>
        <dbReference type="EC" id="2.1.1.170"/>
    </reaction>
</comment>
<evidence type="ECO:0000256" key="3">
    <source>
        <dbReference type="ARBA" id="ARBA00022603"/>
    </source>
</evidence>
<dbReference type="AlphaFoldDB" id="A0A2T7ULE6"/>
<evidence type="ECO:0000256" key="6">
    <source>
        <dbReference type="HAMAP-Rule" id="MF_00074"/>
    </source>
</evidence>
<dbReference type="PIRSF" id="PIRSF003078">
    <property type="entry name" value="GidB"/>
    <property type="match status" value="1"/>
</dbReference>
<dbReference type="EMBL" id="QDDR01000014">
    <property type="protein sequence ID" value="PVE45468.1"/>
    <property type="molecule type" value="Genomic_DNA"/>
</dbReference>
<feature type="binding site" evidence="6">
    <location>
        <position position="142"/>
    </location>
    <ligand>
        <name>S-adenosyl-L-methionine</name>
        <dbReference type="ChEBI" id="CHEBI:59789"/>
    </ligand>
</feature>
<keyword evidence="2 6" id="KW-0698">rRNA processing</keyword>
<evidence type="ECO:0000256" key="4">
    <source>
        <dbReference type="ARBA" id="ARBA00022679"/>
    </source>
</evidence>
<evidence type="ECO:0000313" key="8">
    <source>
        <dbReference type="Proteomes" id="UP000244810"/>
    </source>
</evidence>
<comment type="subcellular location">
    <subcellularLocation>
        <location evidence="6">Cytoplasm</location>
    </subcellularLocation>
</comment>
<protein>
    <recommendedName>
        <fullName evidence="6">Ribosomal RNA small subunit methyltransferase G</fullName>
        <ecNumber evidence="6">2.1.1.170</ecNumber>
    </recommendedName>
    <alternativeName>
        <fullName evidence="6">16S rRNA 7-methylguanosine methyltransferase</fullName>
        <shortName evidence="6">16S rRNA m7G methyltransferase</shortName>
    </alternativeName>
</protein>
<dbReference type="InterPro" id="IPR029063">
    <property type="entry name" value="SAM-dependent_MTases_sf"/>
</dbReference>
<comment type="function">
    <text evidence="6">Specifically methylates the N7 position of guanine in position 527 of 16S rRNA.</text>
</comment>
<keyword evidence="4 6" id="KW-0808">Transferase</keyword>
<dbReference type="EC" id="2.1.1.170" evidence="6"/>
<feature type="binding site" evidence="6">
    <location>
        <position position="79"/>
    </location>
    <ligand>
        <name>S-adenosyl-L-methionine</name>
        <dbReference type="ChEBI" id="CHEBI:59789"/>
    </ligand>
</feature>
<keyword evidence="5 6" id="KW-0949">S-adenosyl-L-methionine</keyword>
<evidence type="ECO:0000256" key="2">
    <source>
        <dbReference type="ARBA" id="ARBA00022552"/>
    </source>
</evidence>
<evidence type="ECO:0000256" key="1">
    <source>
        <dbReference type="ARBA" id="ARBA00022490"/>
    </source>
</evidence>
<dbReference type="HAMAP" id="MF_00074">
    <property type="entry name" value="16SrRNA_methyltr_G"/>
    <property type="match status" value="1"/>
</dbReference>
<reference evidence="7 8" key="1">
    <citation type="journal article" date="2011" name="Syst. Appl. Microbiol.">
        <title>Defluviimonas denitrificans gen. nov., sp. nov., and Pararhodobacter aggregans gen. nov., sp. nov., non-phototrophic Rhodobacteraceae from the biofilter of a marine aquaculture.</title>
        <authorList>
            <person name="Foesel B.U."/>
            <person name="Drake H.L."/>
            <person name="Schramm A."/>
        </authorList>
    </citation>
    <scope>NUCLEOTIDE SEQUENCE [LARGE SCALE GENOMIC DNA]</scope>
    <source>
        <strain evidence="7 8">D1-19</strain>
    </source>
</reference>
<gene>
    <name evidence="6 7" type="primary">rsmG</name>
    <name evidence="7" type="ORF">DDE23_20815</name>
</gene>
<comment type="caution">
    <text evidence="7">The sequence shown here is derived from an EMBL/GenBank/DDBJ whole genome shotgun (WGS) entry which is preliminary data.</text>
</comment>
<evidence type="ECO:0000256" key="5">
    <source>
        <dbReference type="ARBA" id="ARBA00022691"/>
    </source>
</evidence>
<comment type="similarity">
    <text evidence="6">Belongs to the methyltransferase superfamily. RNA methyltransferase RsmG family.</text>
</comment>